<keyword evidence="3 5" id="KW-0175">Coiled coil</keyword>
<keyword evidence="5" id="KW-0964">Secreted</keyword>
<evidence type="ECO:0000256" key="3">
    <source>
        <dbReference type="ARBA" id="ARBA00023054"/>
    </source>
</evidence>
<dbReference type="RefSeq" id="WP_167954993.1">
    <property type="nucleotide sequence ID" value="NZ_JAATJE010000002.1"/>
</dbReference>
<comment type="function">
    <text evidence="5">Required for morphogenesis and for the elongation of the flagellar filament by facilitating polymerization of the flagellin monomers at the tip of growing filament. Forms a capping structure, which prevents flagellin subunits (transported through the central channel of the flagellum) from leaking out without polymerization at the distal end.</text>
</comment>
<feature type="domain" description="Flagellar hook-associated protein 2 N-terminal" evidence="6">
    <location>
        <begin position="13"/>
        <end position="111"/>
    </location>
</feature>
<evidence type="ECO:0000256" key="2">
    <source>
        <dbReference type="ARBA" id="ARBA00011255"/>
    </source>
</evidence>
<evidence type="ECO:0000256" key="1">
    <source>
        <dbReference type="ARBA" id="ARBA00009764"/>
    </source>
</evidence>
<reference evidence="8 9" key="1">
    <citation type="submission" date="2020-03" db="EMBL/GenBank/DDBJ databases">
        <title>Genomic Encyclopedia of Type Strains, Phase IV (KMG-IV): sequencing the most valuable type-strain genomes for metagenomic binning, comparative biology and taxonomic classification.</title>
        <authorList>
            <person name="Goeker M."/>
        </authorList>
    </citation>
    <scope>NUCLEOTIDE SEQUENCE [LARGE SCALE GENOMIC DNA]</scope>
    <source>
        <strain evidence="8 9">DSM 27651</strain>
    </source>
</reference>
<proteinExistence type="inferred from homology"/>
<evidence type="ECO:0000313" key="8">
    <source>
        <dbReference type="EMBL" id="NJC34740.1"/>
    </source>
</evidence>
<comment type="similarity">
    <text evidence="1 5">Belongs to the FliD family.</text>
</comment>
<keyword evidence="8" id="KW-0969">Cilium</keyword>
<dbReference type="EMBL" id="JAATJE010000002">
    <property type="protein sequence ID" value="NJC34740.1"/>
    <property type="molecule type" value="Genomic_DNA"/>
</dbReference>
<dbReference type="Pfam" id="PF02465">
    <property type="entry name" value="FliD_N"/>
    <property type="match status" value="1"/>
</dbReference>
<dbReference type="InterPro" id="IPR003481">
    <property type="entry name" value="FliD_N"/>
</dbReference>
<name>A0ABX0XND4_9SPHN</name>
<sequence length="664" mass="66083">MATSITSALGGGSGIDTKALVTDLVAAQFDTKAKALTAREEKLTAQISSLGQLKSGLNGFATALSSLISGGTLSTQPVSGDSSLFTARTATGATIGTLSRELEVRRLAAGQSLSSAPISGGPSAETGTGALVIRFGTPTVDGTGAITGFTDKAGATPVRIQIEPGQNSLVGLAAAINASGAGLSASVIGDGQSARLSVRGPTGAVNGFTITAEEGAVPGLSRFEYRSGAQAMTSGRAATDALVALDGIEQARPTNSITDLVDGVVIDLVKAEAGRTVSLSSSRPTAAIGTAVNDFVAAFNELRTIIRTETDPVTGALGGDTAARALSRQLGSLTSTALVSGAAPGAPRTLAEIGVSTNRDGSLAVDSAKLNAAIARWPDVVEAMFSPRQDSSSPLLSVTSSAGRTVPGSYTVENLVPATSGALVGAAAPNAFDTPVVIDASNKAITVVLNDGSPIELTLAEGSYDSGAALAAAFNQAVAANVSAAGRVSASWSDNRFTLRSALEGTASTVAVTGGDGALAVRLGLASATATRGTAASGSIAGKPALYSNGIFTAASDSPAAGLSLRASGSVASATIRIDLGLGAALTSLAARLTGTTSSLASAESRYAAARKDVAESQEKVAEAAERMTTQLTKTYASMEARVSAYKATQSFLEQQIAVWTKDS</sequence>
<keyword evidence="8" id="KW-0282">Flagellum</keyword>
<organism evidence="8 9">
    <name type="scientific">Sphingomonas jejuensis</name>
    <dbReference type="NCBI Taxonomy" id="904715"/>
    <lineage>
        <taxon>Bacteria</taxon>
        <taxon>Pseudomonadati</taxon>
        <taxon>Pseudomonadota</taxon>
        <taxon>Alphaproteobacteria</taxon>
        <taxon>Sphingomonadales</taxon>
        <taxon>Sphingomonadaceae</taxon>
        <taxon>Sphingomonas</taxon>
    </lineage>
</organism>
<evidence type="ECO:0000256" key="5">
    <source>
        <dbReference type="RuleBase" id="RU362066"/>
    </source>
</evidence>
<gene>
    <name evidence="8" type="ORF">GGR88_002254</name>
</gene>
<comment type="subunit">
    <text evidence="2 5">Homopentamer.</text>
</comment>
<comment type="caution">
    <text evidence="8">The sequence shown here is derived from an EMBL/GenBank/DDBJ whole genome shotgun (WGS) entry which is preliminary data.</text>
</comment>
<evidence type="ECO:0000259" key="6">
    <source>
        <dbReference type="Pfam" id="PF02465"/>
    </source>
</evidence>
<keyword evidence="8" id="KW-0966">Cell projection</keyword>
<dbReference type="Proteomes" id="UP000734218">
    <property type="component" value="Unassembled WGS sequence"/>
</dbReference>
<feature type="domain" description="Flagellar hook-associated protein 2 C-terminal" evidence="7">
    <location>
        <begin position="238"/>
        <end position="389"/>
    </location>
</feature>
<dbReference type="Pfam" id="PF07195">
    <property type="entry name" value="FliD_C"/>
    <property type="match status" value="1"/>
</dbReference>
<dbReference type="InterPro" id="IPR040026">
    <property type="entry name" value="FliD"/>
</dbReference>
<comment type="subcellular location">
    <subcellularLocation>
        <location evidence="5">Secreted</location>
    </subcellularLocation>
    <subcellularLocation>
        <location evidence="5">Bacterial flagellum</location>
    </subcellularLocation>
</comment>
<evidence type="ECO:0000256" key="4">
    <source>
        <dbReference type="ARBA" id="ARBA00023143"/>
    </source>
</evidence>
<dbReference type="InterPro" id="IPR010809">
    <property type="entry name" value="FliD_C"/>
</dbReference>
<protein>
    <recommendedName>
        <fullName evidence="5">Flagellar hook-associated protein 2</fullName>
        <shortName evidence="5">HAP2</shortName>
    </recommendedName>
    <alternativeName>
        <fullName evidence="5">Flagellar cap protein</fullName>
    </alternativeName>
</protein>
<dbReference type="PANTHER" id="PTHR30288:SF0">
    <property type="entry name" value="FLAGELLAR HOOK-ASSOCIATED PROTEIN 2"/>
    <property type="match status" value="1"/>
</dbReference>
<keyword evidence="4 5" id="KW-0975">Bacterial flagellum</keyword>
<evidence type="ECO:0000259" key="7">
    <source>
        <dbReference type="Pfam" id="PF07195"/>
    </source>
</evidence>
<feature type="coiled-coil region" evidence="5">
    <location>
        <begin position="600"/>
        <end position="627"/>
    </location>
</feature>
<keyword evidence="9" id="KW-1185">Reference proteome</keyword>
<accession>A0ABX0XND4</accession>
<dbReference type="PANTHER" id="PTHR30288">
    <property type="entry name" value="FLAGELLAR CAP/ASSEMBLY PROTEIN FLID"/>
    <property type="match status" value="1"/>
</dbReference>
<evidence type="ECO:0000313" key="9">
    <source>
        <dbReference type="Proteomes" id="UP000734218"/>
    </source>
</evidence>